<feature type="signal peptide" evidence="2">
    <location>
        <begin position="1"/>
        <end position="24"/>
    </location>
</feature>
<evidence type="ECO:0000313" key="4">
    <source>
        <dbReference type="Proteomes" id="UP000766336"/>
    </source>
</evidence>
<comment type="caution">
    <text evidence="3">The sequence shown here is derived from an EMBL/GenBank/DDBJ whole genome shotgun (WGS) entry which is preliminary data.</text>
</comment>
<dbReference type="Proteomes" id="UP000766336">
    <property type="component" value="Unassembled WGS sequence"/>
</dbReference>
<keyword evidence="2" id="KW-0732">Signal</keyword>
<evidence type="ECO:0000256" key="1">
    <source>
        <dbReference type="SAM" id="MobiDB-lite"/>
    </source>
</evidence>
<reference evidence="3 4" key="1">
    <citation type="submission" date="2021-05" db="EMBL/GenBank/DDBJ databases">
        <title>Roseococcus sp. XZZS9, whole genome shotgun sequencing project.</title>
        <authorList>
            <person name="Zhao G."/>
            <person name="Shen L."/>
        </authorList>
    </citation>
    <scope>NUCLEOTIDE SEQUENCE [LARGE SCALE GENOMIC DNA]</scope>
    <source>
        <strain evidence="3 4">XZZS9</strain>
    </source>
</reference>
<evidence type="ECO:0000313" key="3">
    <source>
        <dbReference type="EMBL" id="MBS7809906.1"/>
    </source>
</evidence>
<protein>
    <submittedName>
        <fullName evidence="3">Uncharacterized protein</fullName>
    </submittedName>
</protein>
<accession>A0ABS5Q9L6</accession>
<name>A0ABS5Q9L6_9PROT</name>
<gene>
    <name evidence="3" type="ORF">KHU32_03090</name>
</gene>
<dbReference type="RefSeq" id="WP_213668560.1">
    <property type="nucleotide sequence ID" value="NZ_JAHCDA010000001.1"/>
</dbReference>
<evidence type="ECO:0000256" key="2">
    <source>
        <dbReference type="SAM" id="SignalP"/>
    </source>
</evidence>
<proteinExistence type="predicted"/>
<sequence>MPKFFIAAALAVPFLLGFAPTDGAAQAATRAPHVVVGNAITQVHQPYGHRAPHYVPPRHAHRHYAPPPPRPRHYGWNTPPHRPYRQYGWR</sequence>
<keyword evidence="4" id="KW-1185">Reference proteome</keyword>
<organism evidence="3 4">
    <name type="scientific">Roseococcus pinisoli</name>
    <dbReference type="NCBI Taxonomy" id="2835040"/>
    <lineage>
        <taxon>Bacteria</taxon>
        <taxon>Pseudomonadati</taxon>
        <taxon>Pseudomonadota</taxon>
        <taxon>Alphaproteobacteria</taxon>
        <taxon>Acetobacterales</taxon>
        <taxon>Roseomonadaceae</taxon>
        <taxon>Roseococcus</taxon>
    </lineage>
</organism>
<feature type="compositionally biased region" description="Basic residues" evidence="1">
    <location>
        <begin position="50"/>
        <end position="64"/>
    </location>
</feature>
<feature type="region of interest" description="Disordered" evidence="1">
    <location>
        <begin position="48"/>
        <end position="90"/>
    </location>
</feature>
<dbReference type="EMBL" id="JAHCDA010000001">
    <property type="protein sequence ID" value="MBS7809906.1"/>
    <property type="molecule type" value="Genomic_DNA"/>
</dbReference>
<feature type="chain" id="PRO_5047448273" evidence="2">
    <location>
        <begin position="25"/>
        <end position="90"/>
    </location>
</feature>